<dbReference type="InterPro" id="IPR019261">
    <property type="entry name" value="PARG_cat_microbial"/>
</dbReference>
<dbReference type="Pfam" id="PF10021">
    <property type="entry name" value="PARG_cat_microb"/>
    <property type="match status" value="1"/>
</dbReference>
<accession>A0A9Q8Z0G9</accession>
<evidence type="ECO:0000313" key="4">
    <source>
        <dbReference type="Proteomes" id="UP001056012"/>
    </source>
</evidence>
<dbReference type="NCBIfam" id="TIGR02452">
    <property type="entry name" value="TIGR02452 family protein"/>
    <property type="match status" value="1"/>
</dbReference>
<dbReference type="OrthoDB" id="9985428at2759"/>
<dbReference type="VEuPathDB" id="FungiDB:yc1106_00686"/>
<dbReference type="Proteomes" id="UP001056012">
    <property type="component" value="Chromosome 1"/>
</dbReference>
<reference evidence="3" key="1">
    <citation type="submission" date="2021-12" db="EMBL/GenBank/DDBJ databases">
        <title>Curvularia clavata genome.</title>
        <authorList>
            <person name="Cao Y."/>
        </authorList>
    </citation>
    <scope>NUCLEOTIDE SEQUENCE</scope>
    <source>
        <strain evidence="3">Yc1106</strain>
    </source>
</reference>
<dbReference type="InterPro" id="IPR012664">
    <property type="entry name" value="CHP02452"/>
</dbReference>
<name>A0A9Q8Z0G9_CURCL</name>
<evidence type="ECO:0000259" key="2">
    <source>
        <dbReference type="Pfam" id="PF10021"/>
    </source>
</evidence>
<feature type="region of interest" description="Disordered" evidence="1">
    <location>
        <begin position="1"/>
        <end position="65"/>
    </location>
</feature>
<gene>
    <name evidence="3" type="ORF">yc1106_00686</name>
</gene>
<sequence>MEQSSILRFLKPSRPSQHPSRPENSRQENSRPGQPYHRRPDPDARNRHGQGSKHRGPNNRRNADLKKVADETKAVLPEILADIPEFDAFESSLINLEDTNPLSPADCPGFQKRARIRVLDMDSFDAAIQLDPHHDVHRHLGNTPPEDTKHDKAPEKDEDLGLNKLSTTDREPKQTSGHSVIVLNLASERSPGGGWQKGALAQEECLCYRSSLYLSLDPSFYPIPSLSAIYTPNVLLIRSSMANGHSLFPTTQLDSPSTLPAVSVVSVAALRKPSLSDDVDDNNNRTFKHPGARATTKRKIRLVLRLAAQNKHTKLVLGALGCGVFANPPHEVANCFAEVFDEPEFQGGWWEEVVFAVLDNVKSGSGEGGKDGKGNFGVFYRVLDGKEV</sequence>
<feature type="region of interest" description="Disordered" evidence="1">
    <location>
        <begin position="133"/>
        <end position="176"/>
    </location>
</feature>
<proteinExistence type="predicted"/>
<organism evidence="3 4">
    <name type="scientific">Curvularia clavata</name>
    <dbReference type="NCBI Taxonomy" id="95742"/>
    <lineage>
        <taxon>Eukaryota</taxon>
        <taxon>Fungi</taxon>
        <taxon>Dikarya</taxon>
        <taxon>Ascomycota</taxon>
        <taxon>Pezizomycotina</taxon>
        <taxon>Dothideomycetes</taxon>
        <taxon>Pleosporomycetidae</taxon>
        <taxon>Pleosporales</taxon>
        <taxon>Pleosporineae</taxon>
        <taxon>Pleosporaceae</taxon>
        <taxon>Curvularia</taxon>
    </lineage>
</organism>
<evidence type="ECO:0000256" key="1">
    <source>
        <dbReference type="SAM" id="MobiDB-lite"/>
    </source>
</evidence>
<feature type="compositionally biased region" description="Basic residues" evidence="1">
    <location>
        <begin position="47"/>
        <end position="58"/>
    </location>
</feature>
<dbReference type="SUPFAM" id="SSF52949">
    <property type="entry name" value="Macro domain-like"/>
    <property type="match status" value="1"/>
</dbReference>
<dbReference type="InterPro" id="IPR043472">
    <property type="entry name" value="Macro_dom-like"/>
</dbReference>
<dbReference type="AlphaFoldDB" id="A0A9Q8Z0G9"/>
<dbReference type="PANTHER" id="PTHR35596">
    <property type="entry name" value="DUF2263 DOMAIN-CONTAINING PROTEIN"/>
    <property type="match status" value="1"/>
</dbReference>
<protein>
    <recommendedName>
        <fullName evidence="2">Microbial-type PARG catalytic domain-containing protein</fullName>
    </recommendedName>
</protein>
<feature type="compositionally biased region" description="Basic and acidic residues" evidence="1">
    <location>
        <begin position="20"/>
        <end position="29"/>
    </location>
</feature>
<feature type="domain" description="Microbial-type PARG catalytic" evidence="2">
    <location>
        <begin position="150"/>
        <end position="238"/>
    </location>
</feature>
<dbReference type="EMBL" id="CP089274">
    <property type="protein sequence ID" value="USP73412.1"/>
    <property type="molecule type" value="Genomic_DNA"/>
</dbReference>
<dbReference type="PANTHER" id="PTHR35596:SF1">
    <property type="entry name" value="MICROBIAL-TYPE PARG CATALYTIC DOMAIN-CONTAINING PROTEIN"/>
    <property type="match status" value="1"/>
</dbReference>
<keyword evidence="4" id="KW-1185">Reference proteome</keyword>
<feature type="compositionally biased region" description="Basic and acidic residues" evidence="1">
    <location>
        <begin position="146"/>
        <end position="173"/>
    </location>
</feature>
<dbReference type="Gene3D" id="3.40.220.10">
    <property type="entry name" value="Leucine Aminopeptidase, subunit E, domain 1"/>
    <property type="match status" value="1"/>
</dbReference>
<evidence type="ECO:0000313" key="3">
    <source>
        <dbReference type="EMBL" id="USP73412.1"/>
    </source>
</evidence>